<dbReference type="PANTHER" id="PTHR45733:SF10">
    <property type="entry name" value="FORMIN-LIKE PROTEIN 15A-RELATED"/>
    <property type="match status" value="1"/>
</dbReference>
<dbReference type="AlphaFoldDB" id="A0AAP0L917"/>
<protein>
    <submittedName>
        <fullName evidence="2">Uncharacterized protein</fullName>
    </submittedName>
</protein>
<organism evidence="2 3">
    <name type="scientific">Stephania cephalantha</name>
    <dbReference type="NCBI Taxonomy" id="152367"/>
    <lineage>
        <taxon>Eukaryota</taxon>
        <taxon>Viridiplantae</taxon>
        <taxon>Streptophyta</taxon>
        <taxon>Embryophyta</taxon>
        <taxon>Tracheophyta</taxon>
        <taxon>Spermatophyta</taxon>
        <taxon>Magnoliopsida</taxon>
        <taxon>Ranunculales</taxon>
        <taxon>Menispermaceae</taxon>
        <taxon>Menispermoideae</taxon>
        <taxon>Cissampelideae</taxon>
        <taxon>Stephania</taxon>
    </lineage>
</organism>
<reference evidence="2 3" key="1">
    <citation type="submission" date="2024-01" db="EMBL/GenBank/DDBJ databases">
        <title>Genome assemblies of Stephania.</title>
        <authorList>
            <person name="Yang L."/>
        </authorList>
    </citation>
    <scope>NUCLEOTIDE SEQUENCE [LARGE SCALE GENOMIC DNA]</scope>
    <source>
        <strain evidence="2">JXDWG</strain>
        <tissue evidence="2">Leaf</tissue>
    </source>
</reference>
<dbReference type="Gene3D" id="1.20.58.630">
    <property type="match status" value="1"/>
</dbReference>
<dbReference type="EMBL" id="JBBNAG010000001">
    <property type="protein sequence ID" value="KAK9166037.1"/>
    <property type="molecule type" value="Genomic_DNA"/>
</dbReference>
<keyword evidence="3" id="KW-1185">Reference proteome</keyword>
<proteinExistence type="predicted"/>
<evidence type="ECO:0000313" key="2">
    <source>
        <dbReference type="EMBL" id="KAK9166037.1"/>
    </source>
</evidence>
<dbReference type="Proteomes" id="UP001419268">
    <property type="component" value="Unassembled WGS sequence"/>
</dbReference>
<name>A0AAP0L917_9MAGN</name>
<accession>A0AAP0L917</accession>
<gene>
    <name evidence="2" type="ORF">Scep_001228</name>
</gene>
<evidence type="ECO:0000313" key="3">
    <source>
        <dbReference type="Proteomes" id="UP001419268"/>
    </source>
</evidence>
<feature type="compositionally biased region" description="Polar residues" evidence="1">
    <location>
        <begin position="70"/>
        <end position="91"/>
    </location>
</feature>
<sequence length="111" mass="12480">MDESILDVDQVENLLKFCRTKEEMEMLKGYSGDKENLGKCEQVAAWEKPSGIGGSISTIPGFNFRYGKSQGPQRNSEPERNNQYFSSDSVFQNDNPVLSKVERVVSLPSLK</sequence>
<feature type="region of interest" description="Disordered" evidence="1">
    <location>
        <begin position="67"/>
        <end position="91"/>
    </location>
</feature>
<dbReference type="SUPFAM" id="SSF101447">
    <property type="entry name" value="Formin homology 2 domain (FH2 domain)"/>
    <property type="match status" value="1"/>
</dbReference>
<evidence type="ECO:0000256" key="1">
    <source>
        <dbReference type="SAM" id="MobiDB-lite"/>
    </source>
</evidence>
<dbReference type="PANTHER" id="PTHR45733">
    <property type="entry name" value="FORMIN-J"/>
    <property type="match status" value="1"/>
</dbReference>
<comment type="caution">
    <text evidence="2">The sequence shown here is derived from an EMBL/GenBank/DDBJ whole genome shotgun (WGS) entry which is preliminary data.</text>
</comment>
<dbReference type="InterPro" id="IPR051144">
    <property type="entry name" value="Formin_homology_domain"/>
</dbReference>